<organism evidence="3 4">
    <name type="scientific">Muriicola jejuensis</name>
    <dbReference type="NCBI Taxonomy" id="504488"/>
    <lineage>
        <taxon>Bacteria</taxon>
        <taxon>Pseudomonadati</taxon>
        <taxon>Bacteroidota</taxon>
        <taxon>Flavobacteriia</taxon>
        <taxon>Flavobacteriales</taxon>
        <taxon>Flavobacteriaceae</taxon>
        <taxon>Muriicola</taxon>
    </lineage>
</organism>
<keyword evidence="1" id="KW-0812">Transmembrane</keyword>
<dbReference type="InterPro" id="IPR016040">
    <property type="entry name" value="NAD(P)-bd_dom"/>
</dbReference>
<comment type="caution">
    <text evidence="3">The sequence shown here is derived from an EMBL/GenBank/DDBJ whole genome shotgun (WGS) entry which is preliminary data.</text>
</comment>
<protein>
    <submittedName>
        <fullName evidence="3">NAD(P)H-binding protein</fullName>
    </submittedName>
</protein>
<proteinExistence type="predicted"/>
<dbReference type="PANTHER" id="PTHR15020">
    <property type="entry name" value="FLAVIN REDUCTASE-RELATED"/>
    <property type="match status" value="1"/>
</dbReference>
<sequence length="210" mass="23753">MKILVIGGTGKTGRELIKQGLEAGYRITALVRNPKKVKIDHPNLRVVQGDVLRPESFGKAFQGQDAVLSALGHKRFIVPTSILSAGTRNVIVEMEKQGIKRLICITSLGIGDSRFRMGLYYTLFAIPFILFFYFRDKAKQEDLIQESELDWTIVRPGQLTNGRRKGKYRTGKNLGSYILTLWISRADVAHFMLKQIEDPAYLHQTPGIIY</sequence>
<evidence type="ECO:0000313" key="4">
    <source>
        <dbReference type="Proteomes" id="UP000468443"/>
    </source>
</evidence>
<keyword evidence="4" id="KW-1185">Reference proteome</keyword>
<dbReference type="AlphaFoldDB" id="A0A6P0UAV1"/>
<evidence type="ECO:0000259" key="2">
    <source>
        <dbReference type="Pfam" id="PF13460"/>
    </source>
</evidence>
<accession>A0A6P0UAV1</accession>
<dbReference type="SUPFAM" id="SSF51735">
    <property type="entry name" value="NAD(P)-binding Rossmann-fold domains"/>
    <property type="match status" value="1"/>
</dbReference>
<feature type="domain" description="NAD(P)-binding" evidence="2">
    <location>
        <begin position="7"/>
        <end position="199"/>
    </location>
</feature>
<dbReference type="Proteomes" id="UP000468443">
    <property type="component" value="Unassembled WGS sequence"/>
</dbReference>
<dbReference type="Pfam" id="PF13460">
    <property type="entry name" value="NAD_binding_10"/>
    <property type="match status" value="1"/>
</dbReference>
<evidence type="ECO:0000313" key="3">
    <source>
        <dbReference type="EMBL" id="NER10167.1"/>
    </source>
</evidence>
<keyword evidence="1" id="KW-1133">Transmembrane helix</keyword>
<dbReference type="InterPro" id="IPR036291">
    <property type="entry name" value="NAD(P)-bd_dom_sf"/>
</dbReference>
<name>A0A6P0UAV1_9FLAO</name>
<keyword evidence="1" id="KW-0472">Membrane</keyword>
<feature type="transmembrane region" description="Helical" evidence="1">
    <location>
        <begin position="117"/>
        <end position="134"/>
    </location>
</feature>
<evidence type="ECO:0000256" key="1">
    <source>
        <dbReference type="SAM" id="Phobius"/>
    </source>
</evidence>
<reference evidence="3 4" key="1">
    <citation type="submission" date="2020-01" db="EMBL/GenBank/DDBJ databases">
        <title>Muriicola jejuensis KCTC 22299.</title>
        <authorList>
            <person name="Wang G."/>
        </authorList>
    </citation>
    <scope>NUCLEOTIDE SEQUENCE [LARGE SCALE GENOMIC DNA]</scope>
    <source>
        <strain evidence="3 4">KCTC 22299</strain>
    </source>
</reference>
<dbReference type="PANTHER" id="PTHR15020:SF50">
    <property type="entry name" value="UPF0659 PROTEIN YMR090W"/>
    <property type="match status" value="1"/>
</dbReference>
<dbReference type="EMBL" id="JAABOP010000001">
    <property type="protein sequence ID" value="NER10167.1"/>
    <property type="molecule type" value="Genomic_DNA"/>
</dbReference>
<dbReference type="Gene3D" id="3.40.50.720">
    <property type="entry name" value="NAD(P)-binding Rossmann-like Domain"/>
    <property type="match status" value="1"/>
</dbReference>
<dbReference type="CDD" id="cd05244">
    <property type="entry name" value="BVR-B_like_SDR_a"/>
    <property type="match status" value="1"/>
</dbReference>
<gene>
    <name evidence="3" type="ORF">GWK09_06545</name>
</gene>